<evidence type="ECO:0000256" key="1">
    <source>
        <dbReference type="SAM" id="MobiDB-lite"/>
    </source>
</evidence>
<feature type="region of interest" description="Disordered" evidence="1">
    <location>
        <begin position="1"/>
        <end position="132"/>
    </location>
</feature>
<feature type="region of interest" description="Disordered" evidence="1">
    <location>
        <begin position="529"/>
        <end position="551"/>
    </location>
</feature>
<evidence type="ECO:0000313" key="3">
    <source>
        <dbReference type="EMBL" id="KAK5042847.1"/>
    </source>
</evidence>
<dbReference type="RefSeq" id="XP_064699742.1">
    <property type="nucleotide sequence ID" value="XM_064856318.1"/>
</dbReference>
<feature type="compositionally biased region" description="Polar residues" evidence="1">
    <location>
        <begin position="176"/>
        <end position="187"/>
    </location>
</feature>
<reference evidence="3 4" key="1">
    <citation type="submission" date="2023-08" db="EMBL/GenBank/DDBJ databases">
        <title>Black Yeasts Isolated from many extreme environments.</title>
        <authorList>
            <person name="Coleine C."/>
            <person name="Stajich J.E."/>
            <person name="Selbmann L."/>
        </authorList>
    </citation>
    <scope>NUCLEOTIDE SEQUENCE [LARGE SCALE GENOMIC DNA]</scope>
    <source>
        <strain evidence="3 4">CCFEE 5792</strain>
    </source>
</reference>
<comment type="caution">
    <text evidence="3">The sequence shown here is derived from an EMBL/GenBank/DDBJ whole genome shotgun (WGS) entry which is preliminary data.</text>
</comment>
<keyword evidence="4" id="KW-1185">Reference proteome</keyword>
<accession>A0AAV9MUA9</accession>
<evidence type="ECO:0000259" key="2">
    <source>
        <dbReference type="Pfam" id="PF25545"/>
    </source>
</evidence>
<gene>
    <name evidence="3" type="ORF">LTR84_012802</name>
</gene>
<protein>
    <recommendedName>
        <fullName evidence="2">DUF7924 domain-containing protein</fullName>
    </recommendedName>
</protein>
<feature type="region of interest" description="Disordered" evidence="1">
    <location>
        <begin position="162"/>
        <end position="203"/>
    </location>
</feature>
<dbReference type="InterPro" id="IPR057684">
    <property type="entry name" value="DUF7924"/>
</dbReference>
<dbReference type="GeneID" id="89980943"/>
<name>A0AAV9MUA9_9EURO</name>
<dbReference type="PANTHER" id="PTHR42470:SF2">
    <property type="match status" value="1"/>
</dbReference>
<evidence type="ECO:0000313" key="4">
    <source>
        <dbReference type="Proteomes" id="UP001358417"/>
    </source>
</evidence>
<dbReference type="Proteomes" id="UP001358417">
    <property type="component" value="Unassembled WGS sequence"/>
</dbReference>
<dbReference type="Pfam" id="PF25545">
    <property type="entry name" value="DUF7924"/>
    <property type="match status" value="1"/>
</dbReference>
<organism evidence="3 4">
    <name type="scientific">Exophiala bonariae</name>
    <dbReference type="NCBI Taxonomy" id="1690606"/>
    <lineage>
        <taxon>Eukaryota</taxon>
        <taxon>Fungi</taxon>
        <taxon>Dikarya</taxon>
        <taxon>Ascomycota</taxon>
        <taxon>Pezizomycotina</taxon>
        <taxon>Eurotiomycetes</taxon>
        <taxon>Chaetothyriomycetidae</taxon>
        <taxon>Chaetothyriales</taxon>
        <taxon>Herpotrichiellaceae</taxon>
        <taxon>Exophiala</taxon>
    </lineage>
</organism>
<sequence>MARRNSATIPKTRRQSLNLQHQGHLFASSFSTRLPSKGKRPQGIIKGQRQTPLRRSARLSRLIEVDETQPKYSKQPLPSPVSDIKSLKRAHPPPTHLPSKPPKRRREAEEQLKPPSSKRPRTSCPEPSPQDVDTVTYWTQTYHWPRGYFDESGEMSHLLARKKSTASLRRKRSDSESGAPSSTTPSDQKPREEKSAPYQDPRYNSLLEAKGSFMGKYVGRSEEGPTTTSKKEYKSLLEAEQVVPEQSLFQDDFFEDTCEMVQNRNEAKVIQDIARLIVPSAQSLAVQGAKHLRCLVESVNEGWNNSIPVTKTRPQPDYSVGFKRSAFTEDQIQKLQPFVGDLFDNSFFMGTWYMYFPFFSSEVKCGAAALDVADRQNAHSMTLAVRGVVELFRLVKREQELHRHILAFSISHDHRTVRIYGHYPVMGGKKTTFYRHPIRTFDFTELDGREKWTAYKFTKSIYDTWMPAHFKKLCSAIDAIPHDIHFEVSEESDLQFTSSSGLSQGLESHHLAESGTTYDDDLRLLDPLRLTPETSVTQTSEQATFKKPKKK</sequence>
<feature type="compositionally biased region" description="Basic residues" evidence="1">
    <location>
        <begin position="162"/>
        <end position="172"/>
    </location>
</feature>
<proteinExistence type="predicted"/>
<dbReference type="PANTHER" id="PTHR42470">
    <property type="entry name" value="VAST DOMAIN-CONTAINING PROTEIN"/>
    <property type="match status" value="1"/>
</dbReference>
<feature type="compositionally biased region" description="Polar residues" evidence="1">
    <location>
        <begin position="532"/>
        <end position="543"/>
    </location>
</feature>
<feature type="domain" description="DUF7924" evidence="2">
    <location>
        <begin position="254"/>
        <end position="477"/>
    </location>
</feature>
<dbReference type="AlphaFoldDB" id="A0AAV9MUA9"/>
<dbReference type="EMBL" id="JAVRRD010000080">
    <property type="protein sequence ID" value="KAK5042847.1"/>
    <property type="molecule type" value="Genomic_DNA"/>
</dbReference>
<feature type="compositionally biased region" description="Polar residues" evidence="1">
    <location>
        <begin position="1"/>
        <end position="21"/>
    </location>
</feature>